<dbReference type="Gramene" id="CDY27185">
    <property type="protein sequence ID" value="CDY27185"/>
    <property type="gene ID" value="GSBRNA2T00037053001"/>
</dbReference>
<protein>
    <submittedName>
        <fullName evidence="2">BnaA09g36170D protein</fullName>
    </submittedName>
</protein>
<dbReference type="PaxDb" id="3708-A0A078GKV2"/>
<gene>
    <name evidence="2" type="primary">BnaA09g36170D</name>
    <name evidence="2" type="ORF">GSBRNA2T00037053001</name>
</gene>
<dbReference type="PANTHER" id="PTHR34461:SF2">
    <property type="entry name" value="EXPRESSED PROTEIN"/>
    <property type="match status" value="1"/>
</dbReference>
<sequence>MVEVRSSTNLNSQLHYIRATKDGSIRIVANVVANGKSKLKFRPLVDVYNRGNTEDEVPISRVVRELENDSEMTQGSEVDAKTDTEGFDMTLQKVRKQCREKKRKLGNRGDTETASWDELVTVDVNVENQTEDEGCDVEEPLSSWNTKRSKKKQKLKTKCGSTSTPSVEKIDLPVLCDVKPEASWDDSYLVPAAMYIIPTNPLLDSDKEPESISNKELVEEIVHDFSKDAIPVLHRSPEPNSLGIVAIEEPITTKPVDKTVEDASEEFIEARKAPCCLVGNFALENVLCGSASREEDELETTGYVKNLSYSNTSSVTEEVREDEESNVSKPNVDMITTGLEIMKLDAPEVLASLDMTIIDYGVRNTELVWEDEDIANDELHEATDILPLTSCNDLMNNLHSAPDDSTVSLEEDHLPERLQQSSSSGNVVDEAGDNKSSQLFQAPTDEAKTAEESDSIQQQELHSQPEKLLSGRKTLSPTSQANLCKAMEHSDSSEKMCKKSKGKLYFSSHNSHRILKAHGLDSIDRVEVVPNPKQAIRKAKINTRQTQYQRATNKFSRRDTQAAKTQPFSTGRTSLQGCTEKAIAFSQGQMRDFQYITAKLTKELKSMRQITKRCLLAESNPSIMPECNLDEVKTLIGKAEKTEESSKKWLSMIERDCNRFCKLMGMVKEDSSDTDNIVQKKKKIKFADDAGGDLCHVKVFEIDLESES</sequence>
<dbReference type="Proteomes" id="UP000028999">
    <property type="component" value="Unassembled WGS sequence"/>
</dbReference>
<reference evidence="2 3" key="1">
    <citation type="journal article" date="2014" name="Science">
        <title>Plant genetics. Early allopolyploid evolution in the post-Neolithic Brassica napus oilseed genome.</title>
        <authorList>
            <person name="Chalhoub B."/>
            <person name="Denoeud F."/>
            <person name="Liu S."/>
            <person name="Parkin I.A."/>
            <person name="Tang H."/>
            <person name="Wang X."/>
            <person name="Chiquet J."/>
            <person name="Belcram H."/>
            <person name="Tong C."/>
            <person name="Samans B."/>
            <person name="Correa M."/>
            <person name="Da Silva C."/>
            <person name="Just J."/>
            <person name="Falentin C."/>
            <person name="Koh C.S."/>
            <person name="Le Clainche I."/>
            <person name="Bernard M."/>
            <person name="Bento P."/>
            <person name="Noel B."/>
            <person name="Labadie K."/>
            <person name="Alberti A."/>
            <person name="Charles M."/>
            <person name="Arnaud D."/>
            <person name="Guo H."/>
            <person name="Daviaud C."/>
            <person name="Alamery S."/>
            <person name="Jabbari K."/>
            <person name="Zhao M."/>
            <person name="Edger P.P."/>
            <person name="Chelaifa H."/>
            <person name="Tack D."/>
            <person name="Lassalle G."/>
            <person name="Mestiri I."/>
            <person name="Schnel N."/>
            <person name="Le Paslier M.C."/>
            <person name="Fan G."/>
            <person name="Renault V."/>
            <person name="Bayer P.E."/>
            <person name="Golicz A.A."/>
            <person name="Manoli S."/>
            <person name="Lee T.H."/>
            <person name="Thi V.H."/>
            <person name="Chalabi S."/>
            <person name="Hu Q."/>
            <person name="Fan C."/>
            <person name="Tollenaere R."/>
            <person name="Lu Y."/>
            <person name="Battail C."/>
            <person name="Shen J."/>
            <person name="Sidebottom C.H."/>
            <person name="Wang X."/>
            <person name="Canaguier A."/>
            <person name="Chauveau A."/>
            <person name="Berard A."/>
            <person name="Deniot G."/>
            <person name="Guan M."/>
            <person name="Liu Z."/>
            <person name="Sun F."/>
            <person name="Lim Y.P."/>
            <person name="Lyons E."/>
            <person name="Town C.D."/>
            <person name="Bancroft I."/>
            <person name="Wang X."/>
            <person name="Meng J."/>
            <person name="Ma J."/>
            <person name="Pires J.C."/>
            <person name="King G.J."/>
            <person name="Brunel D."/>
            <person name="Delourme R."/>
            <person name="Renard M."/>
            <person name="Aury J.M."/>
            <person name="Adams K.L."/>
            <person name="Batley J."/>
            <person name="Snowdon R.J."/>
            <person name="Tost J."/>
            <person name="Edwards D."/>
            <person name="Zhou Y."/>
            <person name="Hua W."/>
            <person name="Sharpe A.G."/>
            <person name="Paterson A.H."/>
            <person name="Guan C."/>
            <person name="Wincker P."/>
        </authorList>
    </citation>
    <scope>NUCLEOTIDE SEQUENCE [LARGE SCALE GENOMIC DNA]</scope>
    <source>
        <strain evidence="3">cv. Darmor-bzh</strain>
    </source>
</reference>
<evidence type="ECO:0000256" key="1">
    <source>
        <dbReference type="SAM" id="MobiDB-lite"/>
    </source>
</evidence>
<accession>A0A078GKV2</accession>
<dbReference type="OMA" id="GCTEKAI"/>
<evidence type="ECO:0000313" key="3">
    <source>
        <dbReference type="Proteomes" id="UP000028999"/>
    </source>
</evidence>
<dbReference type="AlphaFoldDB" id="A0A078GKV2"/>
<feature type="region of interest" description="Disordered" evidence="1">
    <location>
        <begin position="443"/>
        <end position="475"/>
    </location>
</feature>
<evidence type="ECO:0000313" key="2">
    <source>
        <dbReference type="EMBL" id="CDY27185.1"/>
    </source>
</evidence>
<dbReference type="EMBL" id="LK032201">
    <property type="protein sequence ID" value="CDY27185.1"/>
    <property type="molecule type" value="Genomic_DNA"/>
</dbReference>
<name>A0A078GKV2_BRANA</name>
<dbReference type="PANTHER" id="PTHR34461">
    <property type="entry name" value="EXPRESSED PROTEIN"/>
    <property type="match status" value="1"/>
</dbReference>
<dbReference type="STRING" id="3708.A0A078GKV2"/>
<organism evidence="2 3">
    <name type="scientific">Brassica napus</name>
    <name type="common">Rape</name>
    <dbReference type="NCBI Taxonomy" id="3708"/>
    <lineage>
        <taxon>Eukaryota</taxon>
        <taxon>Viridiplantae</taxon>
        <taxon>Streptophyta</taxon>
        <taxon>Embryophyta</taxon>
        <taxon>Tracheophyta</taxon>
        <taxon>Spermatophyta</taxon>
        <taxon>Magnoliopsida</taxon>
        <taxon>eudicotyledons</taxon>
        <taxon>Gunneridae</taxon>
        <taxon>Pentapetalae</taxon>
        <taxon>rosids</taxon>
        <taxon>malvids</taxon>
        <taxon>Brassicales</taxon>
        <taxon>Brassicaceae</taxon>
        <taxon>Brassiceae</taxon>
        <taxon>Brassica</taxon>
    </lineage>
</organism>
<keyword evidence="3" id="KW-1185">Reference proteome</keyword>
<proteinExistence type="predicted"/>